<feature type="compositionally biased region" description="Basic and acidic residues" evidence="2">
    <location>
        <begin position="106"/>
        <end position="196"/>
    </location>
</feature>
<dbReference type="InterPro" id="IPR036249">
    <property type="entry name" value="Thioredoxin-like_sf"/>
</dbReference>
<organism evidence="4 5">
    <name type="scientific">Thalassiosira oceanica</name>
    <name type="common">Marine diatom</name>
    <dbReference type="NCBI Taxonomy" id="159749"/>
    <lineage>
        <taxon>Eukaryota</taxon>
        <taxon>Sar</taxon>
        <taxon>Stramenopiles</taxon>
        <taxon>Ochrophyta</taxon>
        <taxon>Bacillariophyta</taxon>
        <taxon>Coscinodiscophyceae</taxon>
        <taxon>Thalassiosirophycidae</taxon>
        <taxon>Thalassiosirales</taxon>
        <taxon>Thalassiosiraceae</taxon>
        <taxon>Thalassiosira</taxon>
    </lineage>
</organism>
<protein>
    <recommendedName>
        <fullName evidence="3">Selenoprotein F/M domain-containing protein</fullName>
    </recommendedName>
</protein>
<evidence type="ECO:0000313" key="4">
    <source>
        <dbReference type="EMBL" id="EJK74970.1"/>
    </source>
</evidence>
<dbReference type="InterPro" id="IPR014912">
    <property type="entry name" value="Sep15_SelM_dom"/>
</dbReference>
<name>K0TBU0_THAOC</name>
<dbReference type="eggNOG" id="ENOG502SFWH">
    <property type="taxonomic scope" value="Eukaryota"/>
</dbReference>
<dbReference type="EMBL" id="AGNL01003217">
    <property type="protein sequence ID" value="EJK74970.1"/>
    <property type="molecule type" value="Genomic_DNA"/>
</dbReference>
<feature type="region of interest" description="Disordered" evidence="2">
    <location>
        <begin position="95"/>
        <end position="196"/>
    </location>
</feature>
<comment type="caution">
    <text evidence="4">The sequence shown here is derived from an EMBL/GenBank/DDBJ whole genome shotgun (WGS) entry which is preliminary data.</text>
</comment>
<accession>K0TBU0</accession>
<comment type="similarity">
    <text evidence="1">Belongs to the selenoprotein M/F family.</text>
</comment>
<proteinExistence type="inferred from homology"/>
<reference evidence="4 5" key="1">
    <citation type="journal article" date="2012" name="Genome Biol.">
        <title>Genome and low-iron response of an oceanic diatom adapted to chronic iron limitation.</title>
        <authorList>
            <person name="Lommer M."/>
            <person name="Specht M."/>
            <person name="Roy A.S."/>
            <person name="Kraemer L."/>
            <person name="Andreson R."/>
            <person name="Gutowska M.A."/>
            <person name="Wolf J."/>
            <person name="Bergner S.V."/>
            <person name="Schilhabel M.B."/>
            <person name="Klostermeier U.C."/>
            <person name="Beiko R.G."/>
            <person name="Rosenstiel P."/>
            <person name="Hippler M."/>
            <person name="Laroche J."/>
        </authorList>
    </citation>
    <scope>NUCLEOTIDE SEQUENCE [LARGE SCALE GENOMIC DNA]</scope>
    <source>
        <strain evidence="4 5">CCMP1005</strain>
    </source>
</reference>
<evidence type="ECO:0000256" key="2">
    <source>
        <dbReference type="SAM" id="MobiDB-lite"/>
    </source>
</evidence>
<evidence type="ECO:0000256" key="1">
    <source>
        <dbReference type="ARBA" id="ARBA00005742"/>
    </source>
</evidence>
<sequence length="196" mass="23373">MMAQNRCEVSGVPPFAPYQQQPPEALNKLPELKAFLKSGEAESYRNVEVNFIHGKKAVLTIYSGESADDRDSWVEEEKVTLSDYQRTEEMHQLMLEKGSARSSHFQSEEELKEMRLKKAQEKADEEERKLKRKEEREKRKAERMARQRLEEEFGDGKESKEEKYQKSREEMIERNRRRDEMKQREMGRYPKPEPEL</sequence>
<feature type="region of interest" description="Disordered" evidence="2">
    <location>
        <begin position="1"/>
        <end position="22"/>
    </location>
</feature>
<dbReference type="SUPFAM" id="SSF52833">
    <property type="entry name" value="Thioredoxin-like"/>
    <property type="match status" value="1"/>
</dbReference>
<keyword evidence="5" id="KW-1185">Reference proteome</keyword>
<feature type="domain" description="Selenoprotein F/M" evidence="3">
    <location>
        <begin position="25"/>
        <end position="98"/>
    </location>
</feature>
<evidence type="ECO:0000259" key="3">
    <source>
        <dbReference type="Pfam" id="PF08806"/>
    </source>
</evidence>
<dbReference type="OrthoDB" id="49166at2759"/>
<dbReference type="AlphaFoldDB" id="K0TBU0"/>
<dbReference type="Proteomes" id="UP000266841">
    <property type="component" value="Unassembled WGS sequence"/>
</dbReference>
<dbReference type="Gene3D" id="3.40.30.50">
    <property type="entry name" value="Sep15/SelM thioredoxin-like domain, active-site redox motif"/>
    <property type="match status" value="1"/>
</dbReference>
<gene>
    <name evidence="4" type="ORF">THAOC_03323</name>
</gene>
<dbReference type="Pfam" id="PF08806">
    <property type="entry name" value="Sep15_SelM"/>
    <property type="match status" value="1"/>
</dbReference>
<evidence type="ECO:0000313" key="5">
    <source>
        <dbReference type="Proteomes" id="UP000266841"/>
    </source>
</evidence>
<dbReference type="InterPro" id="IPR038219">
    <property type="entry name" value="Sep15/SelM_sf"/>
</dbReference>